<dbReference type="STRING" id="1802438.A2571_00755"/>
<proteinExistence type="predicted"/>
<reference evidence="1 2" key="1">
    <citation type="journal article" date="2016" name="Nat. Commun.">
        <title>Thousands of microbial genomes shed light on interconnected biogeochemical processes in an aquifer system.</title>
        <authorList>
            <person name="Anantharaman K."/>
            <person name="Brown C.T."/>
            <person name="Hug L.A."/>
            <person name="Sharon I."/>
            <person name="Castelle C.J."/>
            <person name="Probst A.J."/>
            <person name="Thomas B.C."/>
            <person name="Singh A."/>
            <person name="Wilkins M.J."/>
            <person name="Karaoz U."/>
            <person name="Brodie E.L."/>
            <person name="Williams K.H."/>
            <person name="Hubbard S.S."/>
            <person name="Banfield J.F."/>
        </authorList>
    </citation>
    <scope>NUCLEOTIDE SEQUENCE [LARGE SCALE GENOMIC DNA]</scope>
</reference>
<name>A0A1G2QEI9_9BACT</name>
<sequence length="85" mass="9710">MNNLGGIFDKYIKLLDSLSKQKVIIKEVITQIAGCEINESDIKIKKNIVYIKTNQSNKALIFIAKTKILQSLTEKLENFLVIDIR</sequence>
<accession>A0A1G2QEI9</accession>
<evidence type="ECO:0000313" key="2">
    <source>
        <dbReference type="Proteomes" id="UP000177043"/>
    </source>
</evidence>
<dbReference type="AlphaFoldDB" id="A0A1G2QEI9"/>
<dbReference type="EMBL" id="MHTJ01000002">
    <property type="protein sequence ID" value="OHA58897.1"/>
    <property type="molecule type" value="Genomic_DNA"/>
</dbReference>
<gene>
    <name evidence="1" type="ORF">A2571_00755</name>
</gene>
<protein>
    <submittedName>
        <fullName evidence="1">Uncharacterized protein</fullName>
    </submittedName>
</protein>
<evidence type="ECO:0000313" key="1">
    <source>
        <dbReference type="EMBL" id="OHA58897.1"/>
    </source>
</evidence>
<comment type="caution">
    <text evidence="1">The sequence shown here is derived from an EMBL/GenBank/DDBJ whole genome shotgun (WGS) entry which is preliminary data.</text>
</comment>
<organism evidence="1 2">
    <name type="scientific">Candidatus Vogelbacteria bacterium RIFOXYD1_FULL_44_32</name>
    <dbReference type="NCBI Taxonomy" id="1802438"/>
    <lineage>
        <taxon>Bacteria</taxon>
        <taxon>Candidatus Vogeliibacteriota</taxon>
    </lineage>
</organism>
<dbReference type="Proteomes" id="UP000177043">
    <property type="component" value="Unassembled WGS sequence"/>
</dbReference>